<feature type="region of interest" description="Disordered" evidence="1">
    <location>
        <begin position="1"/>
        <end position="93"/>
    </location>
</feature>
<feature type="compositionally biased region" description="Polar residues" evidence="1">
    <location>
        <begin position="17"/>
        <end position="26"/>
    </location>
</feature>
<evidence type="ECO:0000313" key="3">
    <source>
        <dbReference type="Proteomes" id="UP000886998"/>
    </source>
</evidence>
<proteinExistence type="predicted"/>
<gene>
    <name evidence="2" type="ORF">TNIN_31481</name>
</gene>
<dbReference type="Proteomes" id="UP000886998">
    <property type="component" value="Unassembled WGS sequence"/>
</dbReference>
<accession>A0A8X7CE61</accession>
<dbReference type="EMBL" id="BMAV01015759">
    <property type="protein sequence ID" value="GFY65928.1"/>
    <property type="molecule type" value="Genomic_DNA"/>
</dbReference>
<evidence type="ECO:0000313" key="2">
    <source>
        <dbReference type="EMBL" id="GFY65928.1"/>
    </source>
</evidence>
<feature type="compositionally biased region" description="Low complexity" evidence="1">
    <location>
        <begin position="69"/>
        <end position="82"/>
    </location>
</feature>
<feature type="compositionally biased region" description="Basic and acidic residues" evidence="1">
    <location>
        <begin position="1"/>
        <end position="12"/>
    </location>
</feature>
<comment type="caution">
    <text evidence="2">The sequence shown here is derived from an EMBL/GenBank/DDBJ whole genome shotgun (WGS) entry which is preliminary data.</text>
</comment>
<sequence length="93" mass="10314">MCEKMKKEKSQLEVDDSTTFTAIQTTDQDETQGKSKPGRRREEEESATTSKEIRARPYSLRSHADSRRSSFSSPSGSLSCMSLPDGAAKDHSV</sequence>
<keyword evidence="3" id="KW-1185">Reference proteome</keyword>
<dbReference type="AlphaFoldDB" id="A0A8X7CE61"/>
<reference evidence="2" key="1">
    <citation type="submission" date="2020-08" db="EMBL/GenBank/DDBJ databases">
        <title>Multicomponent nature underlies the extraordinary mechanical properties of spider dragline silk.</title>
        <authorList>
            <person name="Kono N."/>
            <person name="Nakamura H."/>
            <person name="Mori M."/>
            <person name="Yoshida Y."/>
            <person name="Ohtoshi R."/>
            <person name="Malay A.D."/>
            <person name="Moran D.A.P."/>
            <person name="Tomita M."/>
            <person name="Numata K."/>
            <person name="Arakawa K."/>
        </authorList>
    </citation>
    <scope>NUCLEOTIDE SEQUENCE</scope>
</reference>
<evidence type="ECO:0000256" key="1">
    <source>
        <dbReference type="SAM" id="MobiDB-lite"/>
    </source>
</evidence>
<organism evidence="2 3">
    <name type="scientific">Trichonephila inaurata madagascariensis</name>
    <dbReference type="NCBI Taxonomy" id="2747483"/>
    <lineage>
        <taxon>Eukaryota</taxon>
        <taxon>Metazoa</taxon>
        <taxon>Ecdysozoa</taxon>
        <taxon>Arthropoda</taxon>
        <taxon>Chelicerata</taxon>
        <taxon>Arachnida</taxon>
        <taxon>Araneae</taxon>
        <taxon>Araneomorphae</taxon>
        <taxon>Entelegynae</taxon>
        <taxon>Araneoidea</taxon>
        <taxon>Nephilidae</taxon>
        <taxon>Trichonephila</taxon>
        <taxon>Trichonephila inaurata</taxon>
    </lineage>
</organism>
<name>A0A8X7CE61_9ARAC</name>
<protein>
    <submittedName>
        <fullName evidence="2">Uncharacterized protein</fullName>
    </submittedName>
</protein>